<dbReference type="InterPro" id="IPR005545">
    <property type="entry name" value="YCII"/>
</dbReference>
<protein>
    <recommendedName>
        <fullName evidence="2">YCII-related domain-containing protein</fullName>
    </recommendedName>
</protein>
<organism evidence="3 4">
    <name type="scientific">Thermocatellispora tengchongensis</name>
    <dbReference type="NCBI Taxonomy" id="1073253"/>
    <lineage>
        <taxon>Bacteria</taxon>
        <taxon>Bacillati</taxon>
        <taxon>Actinomycetota</taxon>
        <taxon>Actinomycetes</taxon>
        <taxon>Streptosporangiales</taxon>
        <taxon>Streptosporangiaceae</taxon>
        <taxon>Thermocatellispora</taxon>
    </lineage>
</organism>
<accession>A0A840PL23</accession>
<evidence type="ECO:0000313" key="3">
    <source>
        <dbReference type="EMBL" id="MBB5139616.1"/>
    </source>
</evidence>
<proteinExistence type="inferred from homology"/>
<evidence type="ECO:0000259" key="2">
    <source>
        <dbReference type="Pfam" id="PF03795"/>
    </source>
</evidence>
<dbReference type="PANTHER" id="PTHR35174">
    <property type="entry name" value="BLL7171 PROTEIN-RELATED"/>
    <property type="match status" value="1"/>
</dbReference>
<comment type="similarity">
    <text evidence="1">Belongs to the YciI family.</text>
</comment>
<evidence type="ECO:0000313" key="4">
    <source>
        <dbReference type="Proteomes" id="UP000578449"/>
    </source>
</evidence>
<dbReference type="InterPro" id="IPR011008">
    <property type="entry name" value="Dimeric_a/b-barrel"/>
</dbReference>
<keyword evidence="4" id="KW-1185">Reference proteome</keyword>
<dbReference type="PANTHER" id="PTHR35174:SF3">
    <property type="entry name" value="BLL7171 PROTEIN"/>
    <property type="match status" value="1"/>
</dbReference>
<dbReference type="Gene3D" id="3.30.70.1060">
    <property type="entry name" value="Dimeric alpha+beta barrel"/>
    <property type="match status" value="1"/>
</dbReference>
<dbReference type="Proteomes" id="UP000578449">
    <property type="component" value="Unassembled WGS sequence"/>
</dbReference>
<comment type="caution">
    <text evidence="3">The sequence shown here is derived from an EMBL/GenBank/DDBJ whole genome shotgun (WGS) entry which is preliminary data.</text>
</comment>
<gene>
    <name evidence="3" type="ORF">HNP84_009380</name>
</gene>
<dbReference type="EMBL" id="JACHGN010000031">
    <property type="protein sequence ID" value="MBB5139616.1"/>
    <property type="molecule type" value="Genomic_DNA"/>
</dbReference>
<dbReference type="AlphaFoldDB" id="A0A840PL23"/>
<evidence type="ECO:0000256" key="1">
    <source>
        <dbReference type="ARBA" id="ARBA00007689"/>
    </source>
</evidence>
<feature type="domain" description="YCII-related" evidence="2">
    <location>
        <begin position="1"/>
        <end position="113"/>
    </location>
</feature>
<reference evidence="3 4" key="1">
    <citation type="submission" date="2020-08" db="EMBL/GenBank/DDBJ databases">
        <title>Genomic Encyclopedia of Type Strains, Phase IV (KMG-IV): sequencing the most valuable type-strain genomes for metagenomic binning, comparative biology and taxonomic classification.</title>
        <authorList>
            <person name="Goeker M."/>
        </authorList>
    </citation>
    <scope>NUCLEOTIDE SEQUENCE [LARGE SCALE GENOMIC DNA]</scope>
    <source>
        <strain evidence="3 4">DSM 45615</strain>
    </source>
</reference>
<sequence length="120" mass="13058">MKYMLMIYGNHANWDTWTRDDYAALEQAHGALIAELTASGELIATEGLTTAGAKVVRVRDGVPAVTDGPYSEAKEMLAGYYLIECDSVERATEIAARLPEAASSLIEVRRIMDTAEIYGA</sequence>
<dbReference type="Pfam" id="PF03795">
    <property type="entry name" value="YCII"/>
    <property type="match status" value="1"/>
</dbReference>
<dbReference type="SUPFAM" id="SSF54909">
    <property type="entry name" value="Dimeric alpha+beta barrel"/>
    <property type="match status" value="1"/>
</dbReference>
<name>A0A840PL23_9ACTN</name>